<dbReference type="InterPro" id="IPR036388">
    <property type="entry name" value="WH-like_DNA-bd_sf"/>
</dbReference>
<dbReference type="Gene3D" id="3.40.50.300">
    <property type="entry name" value="P-loop containing nucleotide triphosphate hydrolases"/>
    <property type="match status" value="1"/>
</dbReference>
<dbReference type="EMBL" id="FQXV01000013">
    <property type="protein sequence ID" value="SHI19022.1"/>
    <property type="molecule type" value="Genomic_DNA"/>
</dbReference>
<dbReference type="Proteomes" id="UP000183995">
    <property type="component" value="Unassembled WGS sequence"/>
</dbReference>
<evidence type="ECO:0000256" key="1">
    <source>
        <dbReference type="ARBA" id="ARBA00023015"/>
    </source>
</evidence>
<dbReference type="AlphaFoldDB" id="A0A1M5Z431"/>
<dbReference type="Pfam" id="PF17874">
    <property type="entry name" value="TPR_MalT"/>
    <property type="match status" value="1"/>
</dbReference>
<gene>
    <name evidence="5" type="ORF">SAMN02745823_03199</name>
</gene>
<keyword evidence="6" id="KW-1185">Reference proteome</keyword>
<protein>
    <submittedName>
        <fullName evidence="5">Regulatory protein, luxR family</fullName>
    </submittedName>
</protein>
<dbReference type="Pfam" id="PF00196">
    <property type="entry name" value="GerE"/>
    <property type="match status" value="1"/>
</dbReference>
<dbReference type="OrthoDB" id="1137593at2"/>
<dbReference type="PANTHER" id="PTHR44688">
    <property type="entry name" value="DNA-BINDING TRANSCRIPTIONAL ACTIVATOR DEVR_DOSR"/>
    <property type="match status" value="1"/>
</dbReference>
<dbReference type="GO" id="GO:0003677">
    <property type="term" value="F:DNA binding"/>
    <property type="evidence" value="ECO:0007669"/>
    <property type="project" value="UniProtKB-KW"/>
</dbReference>
<feature type="domain" description="HTH luxR-type" evidence="4">
    <location>
        <begin position="789"/>
        <end position="854"/>
    </location>
</feature>
<dbReference type="InterPro" id="IPR027417">
    <property type="entry name" value="P-loop_NTPase"/>
</dbReference>
<dbReference type="Pfam" id="PF25873">
    <property type="entry name" value="WHD_MalT"/>
    <property type="match status" value="1"/>
</dbReference>
<keyword evidence="3" id="KW-0804">Transcription</keyword>
<dbReference type="InterPro" id="IPR041617">
    <property type="entry name" value="TPR_MalT"/>
</dbReference>
<dbReference type="SUPFAM" id="SSF48452">
    <property type="entry name" value="TPR-like"/>
    <property type="match status" value="1"/>
</dbReference>
<dbReference type="InterPro" id="IPR016032">
    <property type="entry name" value="Sig_transdc_resp-reg_C-effctor"/>
</dbReference>
<dbReference type="CDD" id="cd06170">
    <property type="entry name" value="LuxR_C_like"/>
    <property type="match status" value="1"/>
</dbReference>
<dbReference type="SUPFAM" id="SSF52540">
    <property type="entry name" value="P-loop containing nucleoside triphosphate hydrolases"/>
    <property type="match status" value="1"/>
</dbReference>
<evidence type="ECO:0000259" key="4">
    <source>
        <dbReference type="PROSITE" id="PS50043"/>
    </source>
</evidence>
<dbReference type="InterPro" id="IPR000792">
    <property type="entry name" value="Tscrpt_reg_LuxR_C"/>
</dbReference>
<evidence type="ECO:0000313" key="5">
    <source>
        <dbReference type="EMBL" id="SHI19022.1"/>
    </source>
</evidence>
<proteinExistence type="predicted"/>
<dbReference type="SMART" id="SM00421">
    <property type="entry name" value="HTH_LUXR"/>
    <property type="match status" value="1"/>
</dbReference>
<dbReference type="GO" id="GO:0006355">
    <property type="term" value="P:regulation of DNA-templated transcription"/>
    <property type="evidence" value="ECO:0007669"/>
    <property type="project" value="InterPro"/>
</dbReference>
<evidence type="ECO:0000256" key="3">
    <source>
        <dbReference type="ARBA" id="ARBA00023163"/>
    </source>
</evidence>
<dbReference type="InterPro" id="IPR059106">
    <property type="entry name" value="WHD_MalT"/>
</dbReference>
<dbReference type="Gene3D" id="1.10.10.10">
    <property type="entry name" value="Winged helix-like DNA-binding domain superfamily/Winged helix DNA-binding domain"/>
    <property type="match status" value="1"/>
</dbReference>
<dbReference type="InterPro" id="IPR011990">
    <property type="entry name" value="TPR-like_helical_dom_sf"/>
</dbReference>
<sequence>MLQTKLSVPSMPKNIVNRKNVDEKLMLLPEYRIALITAPAGYGKTTAVTKYLMHQPNKFAWFSLDASDNDPIKFWRYLIMSVALSVKDYSFANILINEELLVSNFVPNFFIDMLKALPEDITLILDDYHFIDNALIEESFAYFIRSLPPNVNVIIVSRREPDSKMFLFEYKNTSIRLGMKELRFSYNEIREFFVKKGIELGESEIEYLLRHTEGWAAGVAISSFYIEQRDDVYSSLSGDNGCLDKFFRNEVFAMWPDDIKSFLVRTSFPGTLSGPLCFSITGDDKSKDILKMLVSHNSFVVPVDQENNLYAYHPLFKDFLSRELQKENDEFRSALYRKAGAWFLESDDILEAISSYVLAGDYERALKLIYEKYSRLELCEYGTYQKLIESLPPELCEKNVLVCADYSWLLTTENRLVDAEYWADKARACFDSCEKELDADERAFLEAKVAAAYINLAIIKMDVNTAAAHYQKISQLSLRTPLLTAEMNTGEVSLLKTVYGFSGGLNKIDALYLKNIETLRELIGDISSYFAVLLAECQYERNDLQAAYTTLSKFMGSITRLKFPGIVVPCFILLAKDKYAKGRIEEAFDMLEAGRRMLPSKSGSTWRRYLDLFTASLYIYKRDAENASRYLEAEKRSVFDALSGACEFEHIVFARYLMLSNNYDESLLLLSRLEEFARKDARTGSLLEILSLKAINYYSRGETSEAMTVLHEALDLGMADGYVRSFVNEGRPMAELLVKYRAWEKLKGDQKHSKYAKTLLDSTNSFIQTTAAYDPAETVSPDDDDALSGAPASSLLSARELEVLQLMAAECSNIEIANKLFITERTVKHHSSRIYEKLGVKKRLEAIMKAREMKLFD</sequence>
<dbReference type="Gene3D" id="1.25.40.10">
    <property type="entry name" value="Tetratricopeptide repeat domain"/>
    <property type="match status" value="1"/>
</dbReference>
<dbReference type="PRINTS" id="PR00038">
    <property type="entry name" value="HTHLUXR"/>
</dbReference>
<evidence type="ECO:0000313" key="6">
    <source>
        <dbReference type="Proteomes" id="UP000183995"/>
    </source>
</evidence>
<organism evidence="5 6">
    <name type="scientific">Sporobacter termitidis DSM 10068</name>
    <dbReference type="NCBI Taxonomy" id="1123282"/>
    <lineage>
        <taxon>Bacteria</taxon>
        <taxon>Bacillati</taxon>
        <taxon>Bacillota</taxon>
        <taxon>Clostridia</taxon>
        <taxon>Eubacteriales</taxon>
        <taxon>Oscillospiraceae</taxon>
        <taxon>Sporobacter</taxon>
    </lineage>
</organism>
<keyword evidence="2" id="KW-0238">DNA-binding</keyword>
<name>A0A1M5Z431_9FIRM</name>
<dbReference type="STRING" id="1123282.SAMN02745823_03199"/>
<dbReference type="RefSeq" id="WP_073081073.1">
    <property type="nucleotide sequence ID" value="NZ_FQXV01000013.1"/>
</dbReference>
<dbReference type="PROSITE" id="PS50043">
    <property type="entry name" value="HTH_LUXR_2"/>
    <property type="match status" value="1"/>
</dbReference>
<reference evidence="5 6" key="1">
    <citation type="submission" date="2016-11" db="EMBL/GenBank/DDBJ databases">
        <authorList>
            <person name="Jaros S."/>
            <person name="Januszkiewicz K."/>
            <person name="Wedrychowicz H."/>
        </authorList>
    </citation>
    <scope>NUCLEOTIDE SEQUENCE [LARGE SCALE GENOMIC DNA]</scope>
    <source>
        <strain evidence="5 6">DSM 10068</strain>
    </source>
</reference>
<keyword evidence="1" id="KW-0805">Transcription regulation</keyword>
<dbReference type="SUPFAM" id="SSF46894">
    <property type="entry name" value="C-terminal effector domain of the bipartite response regulators"/>
    <property type="match status" value="1"/>
</dbReference>
<dbReference type="PANTHER" id="PTHR44688:SF16">
    <property type="entry name" value="DNA-BINDING TRANSCRIPTIONAL ACTIVATOR DEVR_DOSR"/>
    <property type="match status" value="1"/>
</dbReference>
<accession>A0A1M5Z431</accession>
<evidence type="ECO:0000256" key="2">
    <source>
        <dbReference type="ARBA" id="ARBA00023125"/>
    </source>
</evidence>